<dbReference type="GO" id="GO:0015385">
    <property type="term" value="F:sodium:proton antiporter activity"/>
    <property type="evidence" value="ECO:0007669"/>
    <property type="project" value="TreeGrafter"/>
</dbReference>
<protein>
    <submittedName>
        <fullName evidence="9">Na(+)/H(+) antiporter subunit F</fullName>
    </submittedName>
</protein>
<dbReference type="Pfam" id="PF04066">
    <property type="entry name" value="MrpF_PhaF"/>
    <property type="match status" value="1"/>
</dbReference>
<dbReference type="Proteomes" id="UP000485562">
    <property type="component" value="Unassembled WGS sequence"/>
</dbReference>
<sequence>MMINILMVSLTCCAFLCLFRMARGPTASDRAVAMDILGIMIVAFGALMSVRTGKEFYLTSALVWSLLNFIGVLALSKFLEGRGFDD</sequence>
<comment type="similarity">
    <text evidence="2">Belongs to the CPA3 antiporters (TC 2.A.63) subunit F family.</text>
</comment>
<name>A0A1V6C553_UNCT6</name>
<reference evidence="9" key="1">
    <citation type="submission" date="2017-02" db="EMBL/GenBank/DDBJ databases">
        <title>Delving into the versatile metabolic prowess of the omnipresent phylum Bacteroidetes.</title>
        <authorList>
            <person name="Nobu M.K."/>
            <person name="Mei R."/>
            <person name="Narihiro T."/>
            <person name="Kuroda K."/>
            <person name="Liu W.-T."/>
        </authorList>
    </citation>
    <scope>NUCLEOTIDE SEQUENCE</scope>
    <source>
        <strain evidence="9">ADurb.Bin131</strain>
    </source>
</reference>
<comment type="subcellular location">
    <subcellularLocation>
        <location evidence="1">Cell membrane</location>
        <topology evidence="1">Multi-pass membrane protein</topology>
    </subcellularLocation>
</comment>
<dbReference type="AlphaFoldDB" id="A0A1V6C553"/>
<gene>
    <name evidence="9" type="primary">mrpF</name>
    <name evidence="9" type="ORF">BWX89_01531</name>
</gene>
<keyword evidence="7 8" id="KW-0472">Membrane</keyword>
<accession>A0A1V6C553</accession>
<keyword evidence="6 8" id="KW-1133">Transmembrane helix</keyword>
<dbReference type="InterPro" id="IPR007208">
    <property type="entry name" value="MrpF/PhaF-like"/>
</dbReference>
<feature type="transmembrane region" description="Helical" evidence="8">
    <location>
        <begin position="57"/>
        <end position="79"/>
    </location>
</feature>
<evidence type="ECO:0000256" key="6">
    <source>
        <dbReference type="ARBA" id="ARBA00022989"/>
    </source>
</evidence>
<dbReference type="PANTHER" id="PTHR34702:SF1">
    <property type="entry name" value="NA(+)_H(+) ANTIPORTER SUBUNIT F"/>
    <property type="match status" value="1"/>
</dbReference>
<comment type="caution">
    <text evidence="9">The sequence shown here is derived from an EMBL/GenBank/DDBJ whole genome shotgun (WGS) entry which is preliminary data.</text>
</comment>
<evidence type="ECO:0000256" key="8">
    <source>
        <dbReference type="SAM" id="Phobius"/>
    </source>
</evidence>
<dbReference type="GO" id="GO:0005886">
    <property type="term" value="C:plasma membrane"/>
    <property type="evidence" value="ECO:0007669"/>
    <property type="project" value="UniProtKB-SubCell"/>
</dbReference>
<evidence type="ECO:0000256" key="1">
    <source>
        <dbReference type="ARBA" id="ARBA00004651"/>
    </source>
</evidence>
<evidence type="ECO:0000256" key="5">
    <source>
        <dbReference type="ARBA" id="ARBA00022692"/>
    </source>
</evidence>
<keyword evidence="4" id="KW-1003">Cell membrane</keyword>
<dbReference type="EMBL" id="MWDQ01000146">
    <property type="protein sequence ID" value="OQB71971.1"/>
    <property type="molecule type" value="Genomic_DNA"/>
</dbReference>
<evidence type="ECO:0000313" key="9">
    <source>
        <dbReference type="EMBL" id="OQB71971.1"/>
    </source>
</evidence>
<feature type="transmembrane region" description="Helical" evidence="8">
    <location>
        <begin position="32"/>
        <end position="50"/>
    </location>
</feature>
<evidence type="ECO:0000256" key="2">
    <source>
        <dbReference type="ARBA" id="ARBA00009212"/>
    </source>
</evidence>
<evidence type="ECO:0000256" key="4">
    <source>
        <dbReference type="ARBA" id="ARBA00022475"/>
    </source>
</evidence>
<dbReference type="PANTHER" id="PTHR34702">
    <property type="entry name" value="NA(+)/H(+) ANTIPORTER SUBUNIT F1"/>
    <property type="match status" value="1"/>
</dbReference>
<proteinExistence type="inferred from homology"/>
<evidence type="ECO:0000256" key="7">
    <source>
        <dbReference type="ARBA" id="ARBA00023136"/>
    </source>
</evidence>
<keyword evidence="5 8" id="KW-0812">Transmembrane</keyword>
<organism evidence="9">
    <name type="scientific">candidate division TA06 bacterium ADurb.Bin131</name>
    <dbReference type="NCBI Taxonomy" id="1852827"/>
    <lineage>
        <taxon>Bacteria</taxon>
        <taxon>Bacteria division TA06</taxon>
    </lineage>
</organism>
<keyword evidence="3" id="KW-0813">Transport</keyword>
<evidence type="ECO:0000256" key="3">
    <source>
        <dbReference type="ARBA" id="ARBA00022448"/>
    </source>
</evidence>